<proteinExistence type="predicted"/>
<feature type="region of interest" description="Disordered" evidence="1">
    <location>
        <begin position="355"/>
        <end position="387"/>
    </location>
</feature>
<feature type="region of interest" description="Disordered" evidence="1">
    <location>
        <begin position="264"/>
        <end position="317"/>
    </location>
</feature>
<feature type="region of interest" description="Disordered" evidence="1">
    <location>
        <begin position="482"/>
        <end position="514"/>
    </location>
</feature>
<dbReference type="AlphaFoldDB" id="A0A7S3ADJ4"/>
<name>A0A7S3ADJ4_9EUKA</name>
<reference evidence="2" key="1">
    <citation type="submission" date="2021-01" db="EMBL/GenBank/DDBJ databases">
        <authorList>
            <person name="Corre E."/>
            <person name="Pelletier E."/>
            <person name="Niang G."/>
            <person name="Scheremetjew M."/>
            <person name="Finn R."/>
            <person name="Kale V."/>
            <person name="Holt S."/>
            <person name="Cochrane G."/>
            <person name="Meng A."/>
            <person name="Brown T."/>
            <person name="Cohen L."/>
        </authorList>
    </citation>
    <scope>NUCLEOTIDE SEQUENCE</scope>
    <source>
        <strain evidence="2">CCMP281</strain>
    </source>
</reference>
<feature type="compositionally biased region" description="Acidic residues" evidence="1">
    <location>
        <begin position="490"/>
        <end position="506"/>
    </location>
</feature>
<gene>
    <name evidence="2" type="ORF">HERI1096_LOCUS361</name>
</gene>
<accession>A0A7S3ADJ4</accession>
<evidence type="ECO:0000313" key="2">
    <source>
        <dbReference type="EMBL" id="CAE0096464.1"/>
    </source>
</evidence>
<evidence type="ECO:0000256" key="1">
    <source>
        <dbReference type="SAM" id="MobiDB-lite"/>
    </source>
</evidence>
<feature type="compositionally biased region" description="Basic and acidic residues" evidence="1">
    <location>
        <begin position="375"/>
        <end position="387"/>
    </location>
</feature>
<feature type="compositionally biased region" description="Acidic residues" evidence="1">
    <location>
        <begin position="266"/>
        <end position="281"/>
    </location>
</feature>
<feature type="compositionally biased region" description="Acidic residues" evidence="1">
    <location>
        <begin position="299"/>
        <end position="313"/>
    </location>
</feature>
<sequence length="514" mass="54376">MENTIGPGSNATGDGAGEWDTSFEVGVEAIIGFPGTKQLYDLPVVTEPIAEAIAAMHPDLEVSMISFEFAQSYAEVCHMTVKVVTGNTVTTESSLDQEVWKNLTSVMQDAETVQVFLSAAINCAADDAPTPCTPAIYAQSYYEESQKAGAMTTSDFYSLAEIPSAVLKTPTVLATGTPAPAAGALAGLISAVQPLTFIFDMPVSPVVMCFPKGAGAQTADAVAGAMSLGLPLLGASWFLIAAFLAYKAYKAGGCKKMCEACKENEGGEDEDDDDEEEEMPDAMDLPPADMLALAKPGDEGDDDDDGLGEDPENESGVNLAGFLNTMFTPGIDDSTDMKVNPVLMYVIEKDKRERKLREQAEQADEDGEGGGAAAADEKKEDGGDKKSSALKRLGWNLKSEAVVADVAKQLKVIESHMATDGIEVKKINFKKNTRAGMAPFSVIDAVRLRSDAEARAKGNRVGDLKSMAGSAEAARAQLRQMKLKTKVANEEVEAKEDAGEEGEEGEEGTKDVDA</sequence>
<dbReference type="EMBL" id="HBHX01000630">
    <property type="protein sequence ID" value="CAE0096464.1"/>
    <property type="molecule type" value="Transcribed_RNA"/>
</dbReference>
<organism evidence="2">
    <name type="scientific">Haptolina ericina</name>
    <dbReference type="NCBI Taxonomy" id="156174"/>
    <lineage>
        <taxon>Eukaryota</taxon>
        <taxon>Haptista</taxon>
        <taxon>Haptophyta</taxon>
        <taxon>Prymnesiophyceae</taxon>
        <taxon>Prymnesiales</taxon>
        <taxon>Prymnesiaceae</taxon>
        <taxon>Haptolina</taxon>
    </lineage>
</organism>
<protein>
    <submittedName>
        <fullName evidence="2">Uncharacterized protein</fullName>
    </submittedName>
</protein>